<dbReference type="SUPFAM" id="SSF56300">
    <property type="entry name" value="Metallo-dependent phosphatases"/>
    <property type="match status" value="1"/>
</dbReference>
<evidence type="ECO:0000259" key="3">
    <source>
        <dbReference type="Pfam" id="PF12850"/>
    </source>
</evidence>
<dbReference type="RefSeq" id="WP_161832392.1">
    <property type="nucleotide sequence ID" value="NZ_AP028127.1"/>
</dbReference>
<protein>
    <recommendedName>
        <fullName evidence="2">Phosphoesterase</fullName>
        <ecNumber evidence="2">3.1.4.-</ecNumber>
    </recommendedName>
</protein>
<dbReference type="EMBL" id="AP028127">
    <property type="protein sequence ID" value="BEH91817.1"/>
    <property type="molecule type" value="Genomic_DNA"/>
</dbReference>
<keyword evidence="5" id="KW-1185">Reference proteome</keyword>
<comment type="similarity">
    <text evidence="1 2">Belongs to the metallophosphoesterase superfamily. YfcE family.</text>
</comment>
<dbReference type="InterPro" id="IPR024654">
    <property type="entry name" value="Calcineurin-like_PHP_lpxH"/>
</dbReference>
<name>A0ABN6ZD91_9FIRM</name>
<dbReference type="InterPro" id="IPR000979">
    <property type="entry name" value="Phosphodiesterase_MJ0936/Vps29"/>
</dbReference>
<dbReference type="EC" id="3.1.4.-" evidence="2"/>
<reference evidence="4" key="1">
    <citation type="journal article" date="2024" name="Int. J. Syst. Evol. Microbiol.">
        <title>Turicibacter faecis sp. nov., isolated from faeces of heart failure mouse model.</title>
        <authorList>
            <person name="Imamura Y."/>
            <person name="Motooka D."/>
            <person name="Nakajima Y."/>
            <person name="Ito S."/>
            <person name="Kitakaze M."/>
            <person name="Iida T."/>
            <person name="Nakamura S."/>
        </authorList>
    </citation>
    <scope>NUCLEOTIDE SEQUENCE</scope>
    <source>
        <strain evidence="4">TC023</strain>
    </source>
</reference>
<dbReference type="Pfam" id="PF12850">
    <property type="entry name" value="Metallophos_2"/>
    <property type="match status" value="1"/>
</dbReference>
<accession>A0ABN6ZD91</accession>
<dbReference type="Gene3D" id="3.60.21.10">
    <property type="match status" value="1"/>
</dbReference>
<dbReference type="InterPro" id="IPR041802">
    <property type="entry name" value="MPP_YfcE"/>
</dbReference>
<organism evidence="4 5">
    <name type="scientific">Turicibacter faecis</name>
    <dbReference type="NCBI Taxonomy" id="2963365"/>
    <lineage>
        <taxon>Bacteria</taxon>
        <taxon>Bacillati</taxon>
        <taxon>Bacillota</taxon>
        <taxon>Erysipelotrichia</taxon>
        <taxon>Erysipelotrichales</taxon>
        <taxon>Turicibacteraceae</taxon>
        <taxon>Turicibacter</taxon>
    </lineage>
</organism>
<dbReference type="Proteomes" id="UP001432099">
    <property type="component" value="Chromosome"/>
</dbReference>
<dbReference type="CDD" id="cd00841">
    <property type="entry name" value="MPP_YfcE"/>
    <property type="match status" value="1"/>
</dbReference>
<dbReference type="NCBIfam" id="TIGR00040">
    <property type="entry name" value="yfcE"/>
    <property type="match status" value="1"/>
</dbReference>
<sequence length="182" mass="21286">MKLMFASDLHGSYYWTQKVIDRFKDERADYLVLLGDLLYHGPRNPLPKEYNPQKVIELLNQIKHQIIAIRGNCDSEVDQMVLQFPMMADYNFIPLEDRKLMITHGHLYSENKLSQFLQKGDALVFGHIHIPILKEKEGIYYLNPGSATLPKENHPQTYAILEDNHFEVKTLDGQIYRQLQLT</sequence>
<evidence type="ECO:0000256" key="1">
    <source>
        <dbReference type="ARBA" id="ARBA00008950"/>
    </source>
</evidence>
<evidence type="ECO:0000313" key="4">
    <source>
        <dbReference type="EMBL" id="BEH91817.1"/>
    </source>
</evidence>
<keyword evidence="2" id="KW-0479">Metal-binding</keyword>
<dbReference type="NCBIfam" id="NF006988">
    <property type="entry name" value="PRK09453.1"/>
    <property type="match status" value="1"/>
</dbReference>
<evidence type="ECO:0000256" key="2">
    <source>
        <dbReference type="RuleBase" id="RU362039"/>
    </source>
</evidence>
<dbReference type="PANTHER" id="PTHR11124">
    <property type="entry name" value="VACUOLAR SORTING PROTEIN VPS29"/>
    <property type="match status" value="1"/>
</dbReference>
<dbReference type="InterPro" id="IPR029052">
    <property type="entry name" value="Metallo-depent_PP-like"/>
</dbReference>
<comment type="cofactor">
    <cofactor evidence="2">
        <name>a divalent metal cation</name>
        <dbReference type="ChEBI" id="CHEBI:60240"/>
    </cofactor>
</comment>
<evidence type="ECO:0000313" key="5">
    <source>
        <dbReference type="Proteomes" id="UP001432099"/>
    </source>
</evidence>
<gene>
    <name evidence="4" type="ORF">T23_19190</name>
</gene>
<feature type="domain" description="Calcineurin-like phosphoesterase" evidence="3">
    <location>
        <begin position="1"/>
        <end position="162"/>
    </location>
</feature>
<proteinExistence type="inferred from homology"/>